<name>A0ABR1DUD8_NECAM</name>
<comment type="caution">
    <text evidence="1">The sequence shown here is derived from an EMBL/GenBank/DDBJ whole genome shotgun (WGS) entry which is preliminary data.</text>
</comment>
<organism evidence="1 2">
    <name type="scientific">Necator americanus</name>
    <name type="common">Human hookworm</name>
    <dbReference type="NCBI Taxonomy" id="51031"/>
    <lineage>
        <taxon>Eukaryota</taxon>
        <taxon>Metazoa</taxon>
        <taxon>Ecdysozoa</taxon>
        <taxon>Nematoda</taxon>
        <taxon>Chromadorea</taxon>
        <taxon>Rhabditida</taxon>
        <taxon>Rhabditina</taxon>
        <taxon>Rhabditomorpha</taxon>
        <taxon>Strongyloidea</taxon>
        <taxon>Ancylostomatidae</taxon>
        <taxon>Bunostominae</taxon>
        <taxon>Necator</taxon>
    </lineage>
</organism>
<gene>
    <name evidence="1" type="primary">Necator_chrV.g17975</name>
    <name evidence="1" type="ORF">RB195_013185</name>
</gene>
<reference evidence="1 2" key="1">
    <citation type="submission" date="2023-08" db="EMBL/GenBank/DDBJ databases">
        <title>A Necator americanus chromosomal reference genome.</title>
        <authorList>
            <person name="Ilik V."/>
            <person name="Petrzelkova K.J."/>
            <person name="Pardy F."/>
            <person name="Fuh T."/>
            <person name="Niatou-Singa F.S."/>
            <person name="Gouil Q."/>
            <person name="Baker L."/>
            <person name="Ritchie M.E."/>
            <person name="Jex A.R."/>
            <person name="Gazzola D."/>
            <person name="Li H."/>
            <person name="Toshio Fujiwara R."/>
            <person name="Zhan B."/>
            <person name="Aroian R.V."/>
            <person name="Pafco B."/>
            <person name="Schwarz E.M."/>
        </authorList>
    </citation>
    <scope>NUCLEOTIDE SEQUENCE [LARGE SCALE GENOMIC DNA]</scope>
    <source>
        <strain evidence="1 2">Aroian</strain>
        <tissue evidence="1">Whole animal</tissue>
    </source>
</reference>
<dbReference type="EMBL" id="JAVFWL010000005">
    <property type="protein sequence ID" value="KAK6754033.1"/>
    <property type="molecule type" value="Genomic_DNA"/>
</dbReference>
<evidence type="ECO:0000313" key="2">
    <source>
        <dbReference type="Proteomes" id="UP001303046"/>
    </source>
</evidence>
<evidence type="ECO:0000313" key="1">
    <source>
        <dbReference type="EMBL" id="KAK6754033.1"/>
    </source>
</evidence>
<protein>
    <submittedName>
        <fullName evidence="1">Uncharacterized protein</fullName>
    </submittedName>
</protein>
<dbReference type="Proteomes" id="UP001303046">
    <property type="component" value="Unassembled WGS sequence"/>
</dbReference>
<sequence length="66" mass="7415">MRWPSFYLGTCRSEFARAGNRMFGKHRCNRTKSIELAAPGIHCLRLTFTVAGATVTVDKLAVPTDW</sequence>
<proteinExistence type="predicted"/>
<accession>A0ABR1DUD8</accession>
<keyword evidence="2" id="KW-1185">Reference proteome</keyword>